<reference evidence="4 5" key="1">
    <citation type="submission" date="2018-05" db="EMBL/GenBank/DDBJ databases">
        <title>Genomic Encyclopedia of Type Strains, Phase IV (KMG-IV): sequencing the most valuable type-strain genomes for metagenomic binning, comparative biology and taxonomic classification.</title>
        <authorList>
            <person name="Goeker M."/>
        </authorList>
    </citation>
    <scope>NUCLEOTIDE SEQUENCE [LARGE SCALE GENOMIC DNA]</scope>
    <source>
        <strain evidence="4 5">DSM 44704</strain>
    </source>
</reference>
<feature type="coiled-coil region" evidence="1">
    <location>
        <begin position="305"/>
        <end position="339"/>
    </location>
</feature>
<proteinExistence type="predicted"/>
<name>A0A318K8U1_9NOCA</name>
<evidence type="ECO:0000313" key="5">
    <source>
        <dbReference type="Proteomes" id="UP000247569"/>
    </source>
</evidence>
<gene>
    <name evidence="4" type="ORF">DFR70_103673</name>
</gene>
<comment type="caution">
    <text evidence="4">The sequence shown here is derived from an EMBL/GenBank/DDBJ whole genome shotgun (WGS) entry which is preliminary data.</text>
</comment>
<keyword evidence="2" id="KW-1133">Transmembrane helix</keyword>
<dbReference type="InterPro" id="IPR010330">
    <property type="entry name" value="CoiA_nuc"/>
</dbReference>
<feature type="domain" description="Competence protein CoiA nuclease-like" evidence="3">
    <location>
        <begin position="113"/>
        <end position="190"/>
    </location>
</feature>
<dbReference type="Proteomes" id="UP000247569">
    <property type="component" value="Unassembled WGS sequence"/>
</dbReference>
<protein>
    <recommendedName>
        <fullName evidence="3">Competence protein CoiA nuclease-like domain-containing protein</fullName>
    </recommendedName>
</protein>
<sequence>MPIHDPQADATEPDTPRLILLAVGIMAGDSSISGRGSLRGAAMMTAALTPGREYVDITHDVVFEAWHGRAGLTCLGCKDRLTVVALRTGTRFLRHASTGRTRSNAGEHHSGEETYLHNRAKYWVRNQLRLMSVADAEVERPVANRTPDVSGHYRGRLFAVEVQWSPLAEATARQRTEELTTAGVDHIVWLTRDCDWVSRLPALGIADFDPAGDEYEAFTGFYTGHSRGMRETPQAISSFLRQWINDELGWAHIDLSRRGWATVTDWEHRTRQQSATITDLKRDLQDRVAEVGRLNAALDTETTAAEKAAKDLIETTSVVDQLEDKNQRLTAELREATGALHTAAGLAWVLAVVALILLVLLIVL</sequence>
<evidence type="ECO:0000313" key="4">
    <source>
        <dbReference type="EMBL" id="PXX66918.1"/>
    </source>
</evidence>
<evidence type="ECO:0000256" key="2">
    <source>
        <dbReference type="SAM" id="Phobius"/>
    </source>
</evidence>
<feature type="transmembrane region" description="Helical" evidence="2">
    <location>
        <begin position="343"/>
        <end position="363"/>
    </location>
</feature>
<keyword evidence="5" id="KW-1185">Reference proteome</keyword>
<dbReference type="AlphaFoldDB" id="A0A318K8U1"/>
<keyword evidence="2" id="KW-0472">Membrane</keyword>
<dbReference type="Pfam" id="PF06054">
    <property type="entry name" value="CoiA_nuc"/>
    <property type="match status" value="1"/>
</dbReference>
<evidence type="ECO:0000256" key="1">
    <source>
        <dbReference type="SAM" id="Coils"/>
    </source>
</evidence>
<evidence type="ECO:0000259" key="3">
    <source>
        <dbReference type="Pfam" id="PF06054"/>
    </source>
</evidence>
<accession>A0A318K8U1</accession>
<dbReference type="EMBL" id="QJKF01000003">
    <property type="protein sequence ID" value="PXX66918.1"/>
    <property type="molecule type" value="Genomic_DNA"/>
</dbReference>
<keyword evidence="1" id="KW-0175">Coiled coil</keyword>
<keyword evidence="2" id="KW-0812">Transmembrane</keyword>
<organism evidence="4 5">
    <name type="scientific">Nocardia tenerifensis</name>
    <dbReference type="NCBI Taxonomy" id="228006"/>
    <lineage>
        <taxon>Bacteria</taxon>
        <taxon>Bacillati</taxon>
        <taxon>Actinomycetota</taxon>
        <taxon>Actinomycetes</taxon>
        <taxon>Mycobacteriales</taxon>
        <taxon>Nocardiaceae</taxon>
        <taxon>Nocardia</taxon>
    </lineage>
</organism>